<dbReference type="NCBIfam" id="NF009314">
    <property type="entry name" value="PRK12674.1-2"/>
    <property type="match status" value="1"/>
</dbReference>
<dbReference type="InterPro" id="IPR005133">
    <property type="entry name" value="PhaG_MnhG_YufB"/>
</dbReference>
<sequence>MEWVVASCLIIGVLFSFFSALGILRMPDAYIRMHSSTKAGTIGVGLIMVAVALHFHDTSVISRAIGIIAFILMTAPVAAQLLGKSLLMNNYKMWRGHQQD</sequence>
<accession>A0A081KGE4</accession>
<gene>
    <name evidence="2" type="ORF">GV64_23115</name>
</gene>
<proteinExistence type="predicted"/>
<dbReference type="AlphaFoldDB" id="A0A081KGE4"/>
<protein>
    <submittedName>
        <fullName evidence="2">Sodium:proton antiporter</fullName>
    </submittedName>
</protein>
<reference evidence="2 3" key="1">
    <citation type="submission" date="2014-06" db="EMBL/GenBank/DDBJ databases">
        <title>Whole Genome Sequences of Three Symbiotic Endozoicomonas Bacteria.</title>
        <authorList>
            <person name="Neave M.J."/>
            <person name="Apprill A."/>
            <person name="Voolstra C.R."/>
        </authorList>
    </citation>
    <scope>NUCLEOTIDE SEQUENCE [LARGE SCALE GENOMIC DNA]</scope>
    <source>
        <strain evidence="2 3">DSM 22380</strain>
    </source>
</reference>
<feature type="transmembrane region" description="Helical" evidence="1">
    <location>
        <begin position="61"/>
        <end position="83"/>
    </location>
</feature>
<keyword evidence="1" id="KW-0472">Membrane</keyword>
<keyword evidence="1" id="KW-0812">Transmembrane</keyword>
<dbReference type="STRING" id="305900.GV64_23115"/>
<evidence type="ECO:0000313" key="2">
    <source>
        <dbReference type="EMBL" id="KEI73220.1"/>
    </source>
</evidence>
<keyword evidence="1" id="KW-1133">Transmembrane helix</keyword>
<dbReference type="NCBIfam" id="TIGR01300">
    <property type="entry name" value="CPA3_mnhG_phaG"/>
    <property type="match status" value="1"/>
</dbReference>
<dbReference type="Pfam" id="PF03334">
    <property type="entry name" value="PhaG_MnhG_YufB"/>
    <property type="match status" value="1"/>
</dbReference>
<feature type="transmembrane region" description="Helical" evidence="1">
    <location>
        <begin position="6"/>
        <end position="24"/>
    </location>
</feature>
<organism evidence="2 3">
    <name type="scientific">Endozoicomonas elysicola</name>
    <dbReference type="NCBI Taxonomy" id="305900"/>
    <lineage>
        <taxon>Bacteria</taxon>
        <taxon>Pseudomonadati</taxon>
        <taxon>Pseudomonadota</taxon>
        <taxon>Gammaproteobacteria</taxon>
        <taxon>Oceanospirillales</taxon>
        <taxon>Endozoicomonadaceae</taxon>
        <taxon>Endozoicomonas</taxon>
    </lineage>
</organism>
<keyword evidence="3" id="KW-1185">Reference proteome</keyword>
<comment type="caution">
    <text evidence="2">The sequence shown here is derived from an EMBL/GenBank/DDBJ whole genome shotgun (WGS) entry which is preliminary data.</text>
</comment>
<dbReference type="GO" id="GO:0015385">
    <property type="term" value="F:sodium:proton antiporter activity"/>
    <property type="evidence" value="ECO:0007669"/>
    <property type="project" value="TreeGrafter"/>
</dbReference>
<evidence type="ECO:0000313" key="3">
    <source>
        <dbReference type="Proteomes" id="UP000027997"/>
    </source>
</evidence>
<evidence type="ECO:0000256" key="1">
    <source>
        <dbReference type="SAM" id="Phobius"/>
    </source>
</evidence>
<dbReference type="PANTHER" id="PTHR34703:SF1">
    <property type="entry name" value="ANTIPORTER SUBUNIT MNHG2-RELATED"/>
    <property type="match status" value="1"/>
</dbReference>
<dbReference type="EMBL" id="JOJP01000001">
    <property type="protein sequence ID" value="KEI73220.1"/>
    <property type="molecule type" value="Genomic_DNA"/>
</dbReference>
<dbReference type="Proteomes" id="UP000027997">
    <property type="component" value="Unassembled WGS sequence"/>
</dbReference>
<dbReference type="PANTHER" id="PTHR34703">
    <property type="entry name" value="ANTIPORTER SUBUNIT MNHG2-RELATED"/>
    <property type="match status" value="1"/>
</dbReference>
<name>A0A081KGE4_9GAMM</name>
<feature type="transmembrane region" description="Helical" evidence="1">
    <location>
        <begin position="36"/>
        <end position="55"/>
    </location>
</feature>
<dbReference type="eggNOG" id="COG1320">
    <property type="taxonomic scope" value="Bacteria"/>
</dbReference>